<dbReference type="Pfam" id="PF02566">
    <property type="entry name" value="OsmC"/>
    <property type="match status" value="1"/>
</dbReference>
<dbReference type="InterPro" id="IPR036102">
    <property type="entry name" value="OsmC/Ohrsf"/>
</dbReference>
<sequence>MKATSTRQSAFKQTVKVRQHRLLADEPLNEGGEDAGPSPQELLAASLASCTAITMEMYAQRKGWDLGATEVTAQYTPSDRGCPTRFDLVMRFPDTLSDEQVSRLRVIAAKCPVHRTLDGEVMFDERVERVALVPSA</sequence>
<proteinExistence type="predicted"/>
<gene>
    <name evidence="1" type="ORF">DSM112329_03427</name>
</gene>
<dbReference type="EMBL" id="CP114014">
    <property type="protein sequence ID" value="XAY06553.1"/>
    <property type="molecule type" value="Genomic_DNA"/>
</dbReference>
<evidence type="ECO:0008006" key="2">
    <source>
        <dbReference type="Google" id="ProtNLM"/>
    </source>
</evidence>
<dbReference type="Gene3D" id="3.30.300.20">
    <property type="match status" value="1"/>
</dbReference>
<dbReference type="KEGG" id="parq:DSM112329_03427"/>
<dbReference type="SUPFAM" id="SSF82784">
    <property type="entry name" value="OsmC-like"/>
    <property type="match status" value="1"/>
</dbReference>
<dbReference type="AlphaFoldDB" id="A0AAU7AY20"/>
<protein>
    <recommendedName>
        <fullName evidence="2">OsmC family peroxiredoxin</fullName>
    </recommendedName>
</protein>
<dbReference type="PANTHER" id="PTHR39624:SF2">
    <property type="entry name" value="OSMC-LIKE PROTEIN"/>
    <property type="match status" value="1"/>
</dbReference>
<dbReference type="InterPro" id="IPR015946">
    <property type="entry name" value="KH_dom-like_a/b"/>
</dbReference>
<name>A0AAU7AY20_9ACTN</name>
<organism evidence="1">
    <name type="scientific">Paraconexibacter sp. AEG42_29</name>
    <dbReference type="NCBI Taxonomy" id="2997339"/>
    <lineage>
        <taxon>Bacteria</taxon>
        <taxon>Bacillati</taxon>
        <taxon>Actinomycetota</taxon>
        <taxon>Thermoleophilia</taxon>
        <taxon>Solirubrobacterales</taxon>
        <taxon>Paraconexibacteraceae</taxon>
        <taxon>Paraconexibacter</taxon>
    </lineage>
</organism>
<dbReference type="InterPro" id="IPR003718">
    <property type="entry name" value="OsmC/Ohr_fam"/>
</dbReference>
<reference evidence="1" key="1">
    <citation type="submission" date="2022-12" db="EMBL/GenBank/DDBJ databases">
        <title>Paraconexibacter alkalitolerans sp. nov. and Baekduia alba sp. nov., isolated from soil and emended description of the genera Paraconexibacter (Chun et al., 2020) and Baekduia (An et al., 2020).</title>
        <authorList>
            <person name="Vieira S."/>
            <person name="Huber K.J."/>
            <person name="Geppert A."/>
            <person name="Wolf J."/>
            <person name="Neumann-Schaal M."/>
            <person name="Muesken M."/>
            <person name="Overmann J."/>
        </authorList>
    </citation>
    <scope>NUCLEOTIDE SEQUENCE</scope>
    <source>
        <strain evidence="1">AEG42_29</strain>
    </source>
</reference>
<accession>A0AAU7AY20</accession>
<evidence type="ECO:0000313" key="1">
    <source>
        <dbReference type="EMBL" id="XAY06553.1"/>
    </source>
</evidence>
<dbReference type="PANTHER" id="PTHR39624">
    <property type="entry name" value="PROTEIN INVOLVED IN RIMO-MEDIATED BETA-METHYLTHIOLATION OF RIBOSOMAL PROTEIN S12 YCAO"/>
    <property type="match status" value="1"/>
</dbReference>
<dbReference type="RefSeq" id="WP_354697784.1">
    <property type="nucleotide sequence ID" value="NZ_CP114014.1"/>
</dbReference>